<dbReference type="RefSeq" id="WP_105869445.1">
    <property type="nucleotide sequence ID" value="NZ_PVLV01000210.1"/>
</dbReference>
<evidence type="ECO:0000313" key="2">
    <source>
        <dbReference type="Proteomes" id="UP000239322"/>
    </source>
</evidence>
<dbReference type="AlphaFoldDB" id="A0A2S9PVD2"/>
<organism evidence="1 2">
    <name type="scientific">Streptomyces solincola</name>
    <dbReference type="NCBI Taxonomy" id="2100817"/>
    <lineage>
        <taxon>Bacteria</taxon>
        <taxon>Bacillati</taxon>
        <taxon>Actinomycetota</taxon>
        <taxon>Actinomycetes</taxon>
        <taxon>Kitasatosporales</taxon>
        <taxon>Streptomycetaceae</taxon>
        <taxon>Streptomyces</taxon>
    </lineage>
</organism>
<name>A0A2S9PVD2_9ACTN</name>
<dbReference type="Proteomes" id="UP000239322">
    <property type="component" value="Unassembled WGS sequence"/>
</dbReference>
<proteinExistence type="predicted"/>
<protein>
    <submittedName>
        <fullName evidence="1">Uncharacterized protein</fullName>
    </submittedName>
</protein>
<reference evidence="1 2" key="1">
    <citation type="submission" date="2018-03" db="EMBL/GenBank/DDBJ databases">
        <title>Novel Streptomyces sp. from soil.</title>
        <authorList>
            <person name="Tan G.Y.A."/>
            <person name="Lee Z.Y."/>
        </authorList>
    </citation>
    <scope>NUCLEOTIDE SEQUENCE [LARGE SCALE GENOMIC DNA]</scope>
    <source>
        <strain evidence="1 2">ST5x</strain>
    </source>
</reference>
<dbReference type="EMBL" id="PVLV01000210">
    <property type="protein sequence ID" value="PRH78382.1"/>
    <property type="molecule type" value="Genomic_DNA"/>
</dbReference>
<gene>
    <name evidence="1" type="ORF">C6N75_15215</name>
</gene>
<accession>A0A2S9PVD2</accession>
<dbReference type="OrthoDB" id="4125066at2"/>
<keyword evidence="2" id="KW-1185">Reference proteome</keyword>
<comment type="caution">
    <text evidence="1">The sequence shown here is derived from an EMBL/GenBank/DDBJ whole genome shotgun (WGS) entry which is preliminary data.</text>
</comment>
<sequence>MPTTTAPAVPVLAAPIIAALTDAGVGAFWDTDEQFLVAHRAGLTQTQALHGEHVTVDWSEVDCASLRATAWEPDGLPDYADIATVYTTPPAGPVSDEAARCARAVAEWFTTPRPRAGRTLVDALAQYGIRVFADRDSTSYAVSMDLNTYGQHVRTGMYLSVADRESSINHVPAAHTGWSVFVHDDGEPIGDPLYLSGDGELVDCAQDSAAAAAVIADFITAPISRHCDCYSQERYGRRHDRECNRYRRP</sequence>
<evidence type="ECO:0000313" key="1">
    <source>
        <dbReference type="EMBL" id="PRH78382.1"/>
    </source>
</evidence>